<comment type="caution">
    <text evidence="2">The sequence shown here is derived from an EMBL/GenBank/DDBJ whole genome shotgun (WGS) entry which is preliminary data.</text>
</comment>
<sequence>MNSSTLSDNLHEVLGEVRRLRRRFARTAPAEWDPVTAAAELSVQVGHLALCVLRRQGRDVGDLEDTQRPITDVGDELADVALAALSIAVLADADPDSSSRKPPPAGDEVEAFLRLLVAAGTLSETAMVVCRYRHRPNGLLLPLSEAASRVITACEALANHLGLDLLAEFRSMAVDADAFLKSRGDGE</sequence>
<dbReference type="EMBL" id="BAAAHC010000018">
    <property type="protein sequence ID" value="GAA0534934.1"/>
    <property type="molecule type" value="Genomic_DNA"/>
</dbReference>
<accession>A0A917NJN8</accession>
<protein>
    <submittedName>
        <fullName evidence="2">Uncharacterized protein</fullName>
    </submittedName>
</protein>
<evidence type="ECO:0000313" key="2">
    <source>
        <dbReference type="EMBL" id="GGJ05665.1"/>
    </source>
</evidence>
<proteinExistence type="predicted"/>
<dbReference type="AlphaFoldDB" id="A0A917NJN8"/>
<evidence type="ECO:0000313" key="4">
    <source>
        <dbReference type="Proteomes" id="UP001500220"/>
    </source>
</evidence>
<dbReference type="Proteomes" id="UP001500220">
    <property type="component" value="Unassembled WGS sequence"/>
</dbReference>
<organism evidence="2 3">
    <name type="scientific">Saccharopolyspora thermophila</name>
    <dbReference type="NCBI Taxonomy" id="89367"/>
    <lineage>
        <taxon>Bacteria</taxon>
        <taxon>Bacillati</taxon>
        <taxon>Actinomycetota</taxon>
        <taxon>Actinomycetes</taxon>
        <taxon>Pseudonocardiales</taxon>
        <taxon>Pseudonocardiaceae</taxon>
        <taxon>Saccharopolyspora</taxon>
    </lineage>
</organism>
<dbReference type="RefSeq" id="WP_188991580.1">
    <property type="nucleotide sequence ID" value="NZ_BAAAHC010000018.1"/>
</dbReference>
<dbReference type="EMBL" id="BMMT01000025">
    <property type="protein sequence ID" value="GGJ05665.1"/>
    <property type="molecule type" value="Genomic_DNA"/>
</dbReference>
<evidence type="ECO:0000313" key="1">
    <source>
        <dbReference type="EMBL" id="GAA0534934.1"/>
    </source>
</evidence>
<name>A0A917NJN8_9PSEU</name>
<reference evidence="1 4" key="2">
    <citation type="journal article" date="2019" name="Int. J. Syst. Evol. Microbiol.">
        <title>The Global Catalogue of Microorganisms (GCM) 10K type strain sequencing project: providing services to taxonomists for standard genome sequencing and annotation.</title>
        <authorList>
            <consortium name="The Broad Institute Genomics Platform"/>
            <consortium name="The Broad Institute Genome Sequencing Center for Infectious Disease"/>
            <person name="Wu L."/>
            <person name="Ma J."/>
        </authorList>
    </citation>
    <scope>NUCLEOTIDE SEQUENCE [LARGE SCALE GENOMIC DNA]</scope>
    <source>
        <strain evidence="1 4">JCM 10664</strain>
    </source>
</reference>
<reference evidence="2" key="3">
    <citation type="submission" date="2020-09" db="EMBL/GenBank/DDBJ databases">
        <authorList>
            <person name="Sun Q."/>
            <person name="Zhou Y."/>
        </authorList>
    </citation>
    <scope>NUCLEOTIDE SEQUENCE</scope>
    <source>
        <strain evidence="2">CGMCC 4.7206</strain>
    </source>
</reference>
<evidence type="ECO:0000313" key="3">
    <source>
        <dbReference type="Proteomes" id="UP000597989"/>
    </source>
</evidence>
<reference evidence="2 3" key="1">
    <citation type="journal article" date="2014" name="Int. J. Syst. Evol. Microbiol.">
        <title>Complete genome sequence of Corynebacterium casei LMG S-19264T (=DSM 44701T), isolated from a smear-ripened cheese.</title>
        <authorList>
            <consortium name="US DOE Joint Genome Institute (JGI-PGF)"/>
            <person name="Walter F."/>
            <person name="Albersmeier A."/>
            <person name="Kalinowski J."/>
            <person name="Ruckert C."/>
        </authorList>
    </citation>
    <scope>NUCLEOTIDE SEQUENCE [LARGE SCALE GENOMIC DNA]</scope>
    <source>
        <strain evidence="2 3">CGMCC 4.7206</strain>
    </source>
</reference>
<gene>
    <name evidence="1" type="ORF">GCM10009545_41880</name>
    <name evidence="2" type="ORF">GCM10011581_48430</name>
</gene>
<reference evidence="1" key="4">
    <citation type="submission" date="2023-12" db="EMBL/GenBank/DDBJ databases">
        <authorList>
            <person name="Sun Q."/>
            <person name="Inoue M."/>
        </authorList>
    </citation>
    <scope>NUCLEOTIDE SEQUENCE</scope>
    <source>
        <strain evidence="1">JCM 10664</strain>
    </source>
</reference>
<dbReference type="Proteomes" id="UP000597989">
    <property type="component" value="Unassembled WGS sequence"/>
</dbReference>
<keyword evidence="4" id="KW-1185">Reference proteome</keyword>